<evidence type="ECO:0000313" key="3">
    <source>
        <dbReference type="Proteomes" id="UP000324324"/>
    </source>
</evidence>
<organism evidence="2 3">
    <name type="scientific">Cupriavidus cauae</name>
    <dbReference type="NCBI Taxonomy" id="2608999"/>
    <lineage>
        <taxon>Bacteria</taxon>
        <taxon>Pseudomonadati</taxon>
        <taxon>Pseudomonadota</taxon>
        <taxon>Betaproteobacteria</taxon>
        <taxon>Burkholderiales</taxon>
        <taxon>Burkholderiaceae</taxon>
        <taxon>Cupriavidus</taxon>
    </lineage>
</organism>
<comment type="caution">
    <text evidence="2">The sequence shown here is derived from an EMBL/GenBank/DDBJ whole genome shotgun (WGS) entry which is preliminary data.</text>
</comment>
<gene>
    <name evidence="2" type="ORF">F1599_13895</name>
</gene>
<reference evidence="2 3" key="1">
    <citation type="submission" date="2019-09" db="EMBL/GenBank/DDBJ databases">
        <title>Isolation of a novel species in the genus Cupriavidus from patients with sepsis using whole genome sequencing.</title>
        <authorList>
            <person name="Kweon O.J."/>
            <person name="Lee M.-K."/>
        </authorList>
    </citation>
    <scope>NUCLEOTIDE SEQUENCE [LARGE SCALE GENOMIC DNA]</scope>
    <source>
        <strain evidence="2 3">MKL-01</strain>
    </source>
</reference>
<dbReference type="AlphaFoldDB" id="A0A5M8ALP7"/>
<dbReference type="InterPro" id="IPR031939">
    <property type="entry name" value="Adhesin_E-like"/>
</dbReference>
<dbReference type="RefSeq" id="WP_150083446.1">
    <property type="nucleotide sequence ID" value="NZ_VWRN01000035.1"/>
</dbReference>
<keyword evidence="3" id="KW-1185">Reference proteome</keyword>
<dbReference type="EMBL" id="VWRN01000035">
    <property type="protein sequence ID" value="KAA6122996.1"/>
    <property type="molecule type" value="Genomic_DNA"/>
</dbReference>
<protein>
    <recommendedName>
        <fullName evidence="1">Surface-adhesin protein E-like domain-containing protein</fullName>
    </recommendedName>
</protein>
<sequence length="218" mass="23082">MSSRAATPAPRRRALSAGVAPFRYRSAESTASRSIAPLLLLAVTLTLAPALSPDAHADTARGKVLPAAAAGLYQCQGPNGGTVFRSTPREGCVTLAAPDPSAPDPQRWLPLMGANGVISYLDQRSVRRKGARIGVVVMRNAPVGGAIHTTSGEPIQSSLRRMVLDCATSMYAVVEQTLFPRRFARGEPLYTIRSPQRATPQVASSGSLASEMMARLCR</sequence>
<name>A0A5M8ALP7_9BURK</name>
<evidence type="ECO:0000259" key="1">
    <source>
        <dbReference type="Pfam" id="PF16747"/>
    </source>
</evidence>
<accession>A0A5M8ALP7</accession>
<dbReference type="Pfam" id="PF16747">
    <property type="entry name" value="Adhesin_E"/>
    <property type="match status" value="1"/>
</dbReference>
<dbReference type="Proteomes" id="UP000324324">
    <property type="component" value="Unassembled WGS sequence"/>
</dbReference>
<feature type="domain" description="Surface-adhesin protein E-like" evidence="1">
    <location>
        <begin position="108"/>
        <end position="218"/>
    </location>
</feature>
<evidence type="ECO:0000313" key="2">
    <source>
        <dbReference type="EMBL" id="KAA6122996.1"/>
    </source>
</evidence>
<proteinExistence type="predicted"/>